<organism evidence="2 3">
    <name type="scientific">Persicobacter diffluens</name>
    <dbReference type="NCBI Taxonomy" id="981"/>
    <lineage>
        <taxon>Bacteria</taxon>
        <taxon>Pseudomonadati</taxon>
        <taxon>Bacteroidota</taxon>
        <taxon>Cytophagia</taxon>
        <taxon>Cytophagales</taxon>
        <taxon>Persicobacteraceae</taxon>
        <taxon>Persicobacter</taxon>
    </lineage>
</organism>
<keyword evidence="1" id="KW-0472">Membrane</keyword>
<dbReference type="AlphaFoldDB" id="A0AAN4VUZ2"/>
<gene>
    <name evidence="2" type="ORF">PEDI_09930</name>
</gene>
<feature type="transmembrane region" description="Helical" evidence="1">
    <location>
        <begin position="49"/>
        <end position="71"/>
    </location>
</feature>
<evidence type="ECO:0000313" key="3">
    <source>
        <dbReference type="Proteomes" id="UP001310022"/>
    </source>
</evidence>
<accession>A0AAN4VUZ2</accession>
<evidence type="ECO:0008006" key="4">
    <source>
        <dbReference type="Google" id="ProtNLM"/>
    </source>
</evidence>
<evidence type="ECO:0000256" key="1">
    <source>
        <dbReference type="SAM" id="Phobius"/>
    </source>
</evidence>
<name>A0AAN4VUZ2_9BACT</name>
<sequence>MESFLKFFRTSSLVLAVGVFLYVYAWMPEGVTVSVDAVGNSELIVTKDSFFFGGLIFLLSINGVFFIYLNLLKNMKVRKISGGLTYRNPIFRHEMIQWFLALNGILNLGFILSMAFLASFNNQQFGDGGVLGNTIFLFPVVMLAAMVWLVVILSKNRR</sequence>
<dbReference type="RefSeq" id="WP_338236189.1">
    <property type="nucleotide sequence ID" value="NZ_BQKE01000001.1"/>
</dbReference>
<comment type="caution">
    <text evidence="2">The sequence shown here is derived from an EMBL/GenBank/DDBJ whole genome shotgun (WGS) entry which is preliminary data.</text>
</comment>
<protein>
    <recommendedName>
        <fullName evidence="4">DUF1648 domain-containing protein</fullName>
    </recommendedName>
</protein>
<dbReference type="Proteomes" id="UP001310022">
    <property type="component" value="Unassembled WGS sequence"/>
</dbReference>
<keyword evidence="1" id="KW-1133">Transmembrane helix</keyword>
<proteinExistence type="predicted"/>
<reference evidence="2 3" key="1">
    <citation type="submission" date="2021-12" db="EMBL/GenBank/DDBJ databases">
        <title>Genome sequencing of bacteria with rrn-lacking chromosome and rrn-plasmid.</title>
        <authorList>
            <person name="Anda M."/>
            <person name="Iwasaki W."/>
        </authorList>
    </citation>
    <scope>NUCLEOTIDE SEQUENCE [LARGE SCALE GENOMIC DNA]</scope>
    <source>
        <strain evidence="2 3">NBRC 15940</strain>
    </source>
</reference>
<keyword evidence="3" id="KW-1185">Reference proteome</keyword>
<evidence type="ECO:0000313" key="2">
    <source>
        <dbReference type="EMBL" id="GJM60441.1"/>
    </source>
</evidence>
<dbReference type="EMBL" id="BQKE01000001">
    <property type="protein sequence ID" value="GJM60441.1"/>
    <property type="molecule type" value="Genomic_DNA"/>
</dbReference>
<feature type="transmembrane region" description="Helical" evidence="1">
    <location>
        <begin position="130"/>
        <end position="153"/>
    </location>
</feature>
<feature type="transmembrane region" description="Helical" evidence="1">
    <location>
        <begin position="96"/>
        <end position="118"/>
    </location>
</feature>
<keyword evidence="1" id="KW-0812">Transmembrane</keyword>